<evidence type="ECO:0000313" key="3">
    <source>
        <dbReference type="Proteomes" id="UP000271098"/>
    </source>
</evidence>
<dbReference type="Proteomes" id="UP000271098">
    <property type="component" value="Unassembled WGS sequence"/>
</dbReference>
<dbReference type="OrthoDB" id="286233at2759"/>
<name>A0A183D6C5_9BILA</name>
<keyword evidence="3" id="KW-1185">Reference proteome</keyword>
<evidence type="ECO:0000313" key="2">
    <source>
        <dbReference type="EMBL" id="VDK43798.1"/>
    </source>
</evidence>
<evidence type="ECO:0000313" key="4">
    <source>
        <dbReference type="WBParaSite" id="GPUH_0000427301-mRNA-1"/>
    </source>
</evidence>
<dbReference type="SMART" id="SM00390">
    <property type="entry name" value="GoLoco"/>
    <property type="match status" value="1"/>
</dbReference>
<dbReference type="WBParaSite" id="GPUH_0000427301-mRNA-1">
    <property type="protein sequence ID" value="GPUH_0000427301-mRNA-1"/>
    <property type="gene ID" value="GPUH_0000427301"/>
</dbReference>
<dbReference type="Gene3D" id="1.25.40.10">
    <property type="entry name" value="Tetratricopeptide repeat domain"/>
    <property type="match status" value="1"/>
</dbReference>
<reference evidence="2 3" key="2">
    <citation type="submission" date="2018-11" db="EMBL/GenBank/DDBJ databases">
        <authorList>
            <consortium name="Pathogen Informatics"/>
        </authorList>
    </citation>
    <scope>NUCLEOTIDE SEQUENCE [LARGE SCALE GENOMIC DNA]</scope>
</reference>
<dbReference type="EMBL" id="UYRT01007899">
    <property type="protein sequence ID" value="VDK43798.1"/>
    <property type="molecule type" value="Genomic_DNA"/>
</dbReference>
<sequence>MICRRNSVNCETLMFDKDASSSSSSVALHKEGSSSSSNNSLFMSGSAGNRRSHVDFHSNLDLTTNDFLAFLERMQSQRLDDQRCEMPDVHVSCFTSFFYAHQKS</sequence>
<evidence type="ECO:0000256" key="1">
    <source>
        <dbReference type="SAM" id="MobiDB-lite"/>
    </source>
</evidence>
<gene>
    <name evidence="2" type="ORF">GPUH_LOCUS4266</name>
</gene>
<dbReference type="GO" id="GO:0030695">
    <property type="term" value="F:GTPase regulator activity"/>
    <property type="evidence" value="ECO:0007669"/>
    <property type="project" value="InterPro"/>
</dbReference>
<organism evidence="4">
    <name type="scientific">Gongylonema pulchrum</name>
    <dbReference type="NCBI Taxonomy" id="637853"/>
    <lineage>
        <taxon>Eukaryota</taxon>
        <taxon>Metazoa</taxon>
        <taxon>Ecdysozoa</taxon>
        <taxon>Nematoda</taxon>
        <taxon>Chromadorea</taxon>
        <taxon>Rhabditida</taxon>
        <taxon>Spirurina</taxon>
        <taxon>Spiruromorpha</taxon>
        <taxon>Spiruroidea</taxon>
        <taxon>Gongylonematidae</taxon>
        <taxon>Gongylonema</taxon>
    </lineage>
</organism>
<dbReference type="InterPro" id="IPR003109">
    <property type="entry name" value="GoLoco_motif"/>
</dbReference>
<dbReference type="InterPro" id="IPR011990">
    <property type="entry name" value="TPR-like_helical_dom_sf"/>
</dbReference>
<dbReference type="PROSITE" id="PS50877">
    <property type="entry name" value="GOLOCO"/>
    <property type="match status" value="1"/>
</dbReference>
<protein>
    <submittedName>
        <fullName evidence="4">Transcription repressor</fullName>
    </submittedName>
</protein>
<proteinExistence type="predicted"/>
<dbReference type="AlphaFoldDB" id="A0A183D6C5"/>
<feature type="region of interest" description="Disordered" evidence="1">
    <location>
        <begin position="18"/>
        <end position="48"/>
    </location>
</feature>
<reference evidence="4" key="1">
    <citation type="submission" date="2016-06" db="UniProtKB">
        <authorList>
            <consortium name="WormBaseParasite"/>
        </authorList>
    </citation>
    <scope>IDENTIFICATION</scope>
</reference>
<accession>A0A183D6C5</accession>
<dbReference type="Pfam" id="PF02188">
    <property type="entry name" value="GoLoco"/>
    <property type="match status" value="1"/>
</dbReference>